<feature type="domain" description="VTC" evidence="1">
    <location>
        <begin position="29"/>
        <end position="241"/>
    </location>
</feature>
<keyword evidence="3" id="KW-1185">Reference proteome</keyword>
<dbReference type="Gene3D" id="3.20.100.30">
    <property type="entry name" value="VTC, catalytic tunnel domain"/>
    <property type="match status" value="1"/>
</dbReference>
<dbReference type="EMBL" id="POTX01000225">
    <property type="protein sequence ID" value="PZF88905.1"/>
    <property type="molecule type" value="Genomic_DNA"/>
</dbReference>
<dbReference type="InterPro" id="IPR033469">
    <property type="entry name" value="CYTH-like_dom_sf"/>
</dbReference>
<dbReference type="OrthoDB" id="148766at2"/>
<name>A0A2W2BP37_9ACTN</name>
<gene>
    <name evidence="2" type="ORF">C1I93_24485</name>
</gene>
<proteinExistence type="predicted"/>
<organism evidence="2 3">
    <name type="scientific">Micromonospora endophytica</name>
    <dbReference type="NCBI Taxonomy" id="515350"/>
    <lineage>
        <taxon>Bacteria</taxon>
        <taxon>Bacillati</taxon>
        <taxon>Actinomycetota</taxon>
        <taxon>Actinomycetes</taxon>
        <taxon>Micromonosporales</taxon>
        <taxon>Micromonosporaceae</taxon>
        <taxon>Micromonospora</taxon>
    </lineage>
</organism>
<evidence type="ECO:0000259" key="1">
    <source>
        <dbReference type="Pfam" id="PF09359"/>
    </source>
</evidence>
<dbReference type="Pfam" id="PF09359">
    <property type="entry name" value="VTC"/>
    <property type="match status" value="1"/>
</dbReference>
<dbReference type="SUPFAM" id="SSF55154">
    <property type="entry name" value="CYTH-like phosphatases"/>
    <property type="match status" value="1"/>
</dbReference>
<dbReference type="CDD" id="cd07750">
    <property type="entry name" value="PolyPPase_VTC_like"/>
    <property type="match status" value="1"/>
</dbReference>
<dbReference type="AlphaFoldDB" id="A0A2W2BP37"/>
<dbReference type="GO" id="GO:0006799">
    <property type="term" value="P:polyphosphate biosynthetic process"/>
    <property type="evidence" value="ECO:0007669"/>
    <property type="project" value="UniProtKB-ARBA"/>
</dbReference>
<protein>
    <submittedName>
        <fullName evidence="2">Molecular chaperone</fullName>
    </submittedName>
</protein>
<reference evidence="2 3" key="1">
    <citation type="submission" date="2018-01" db="EMBL/GenBank/DDBJ databases">
        <title>Draft genome sequence of Jishengella endophytica.</title>
        <authorList>
            <person name="Sahin N."/>
            <person name="Ay H."/>
            <person name="Saygin H."/>
        </authorList>
    </citation>
    <scope>NUCLEOTIDE SEQUENCE [LARGE SCALE GENOMIC DNA]</scope>
    <source>
        <strain evidence="2 3">DSM 45430</strain>
    </source>
</reference>
<dbReference type="InterPro" id="IPR042267">
    <property type="entry name" value="VTC_sf"/>
</dbReference>
<comment type="caution">
    <text evidence="2">The sequence shown here is derived from an EMBL/GenBank/DDBJ whole genome shotgun (WGS) entry which is preliminary data.</text>
</comment>
<evidence type="ECO:0000313" key="3">
    <source>
        <dbReference type="Proteomes" id="UP000248627"/>
    </source>
</evidence>
<accession>A0A2W2BP37</accession>
<sequence length="266" mass="29304">MPTCANTFVDRLPPIGLDRLIGQAALLTRVDRKYLPPVADLPTLLGPLTGRAEVLQIDGQRQFSYQSVYFDTPDLGSFHAAARRRRHRYKVRLRSYLDSDRHVVEVKTRGRRGITIKHQLPCADTAQWAAGSRAGLAGEIRTHVDAVLADAGFRTTGLPLRPVLSTTYRRTTLFLPAAGSRVTIDVDLGWTLPDGTGLRVPHRAVVETKSPGGTSAVDRLLWSAGHRPCVISKYATGLAVLRPELPANRWQPALRRLFPTTPIHGS</sequence>
<evidence type="ECO:0000313" key="2">
    <source>
        <dbReference type="EMBL" id="PZF88905.1"/>
    </source>
</evidence>
<dbReference type="Proteomes" id="UP000248627">
    <property type="component" value="Unassembled WGS sequence"/>
</dbReference>
<dbReference type="InterPro" id="IPR018966">
    <property type="entry name" value="VTC_domain"/>
</dbReference>